<dbReference type="Proteomes" id="UP000279259">
    <property type="component" value="Unassembled WGS sequence"/>
</dbReference>
<sequence length="174" mass="18787">MDRARLRPAADDLLTSDPHLPEIMRYVQQLVDPEAEVVARNAALAYLALITAFAEKGLLQIDWAPRLLIEVGNGEFEINLDGGEDLNPVSMTLVTPSGSPVDIDRGRESQDPAQPSKTKAMALLDALEARDFMSAIRHSASHPKPLPTPLEGSCLFPPTSPTGGSALLIKLLQK</sequence>
<gene>
    <name evidence="2" type="ORF">EHS25_000912</name>
</gene>
<dbReference type="AlphaFoldDB" id="A0A427YXL2"/>
<feature type="region of interest" description="Disordered" evidence="1">
    <location>
        <begin position="98"/>
        <end position="117"/>
    </location>
</feature>
<organism evidence="2 3">
    <name type="scientific">Saitozyma podzolica</name>
    <dbReference type="NCBI Taxonomy" id="1890683"/>
    <lineage>
        <taxon>Eukaryota</taxon>
        <taxon>Fungi</taxon>
        <taxon>Dikarya</taxon>
        <taxon>Basidiomycota</taxon>
        <taxon>Agaricomycotina</taxon>
        <taxon>Tremellomycetes</taxon>
        <taxon>Tremellales</taxon>
        <taxon>Trimorphomycetaceae</taxon>
        <taxon>Saitozyma</taxon>
    </lineage>
</organism>
<name>A0A427YXL2_9TREE</name>
<evidence type="ECO:0000256" key="1">
    <source>
        <dbReference type="SAM" id="MobiDB-lite"/>
    </source>
</evidence>
<evidence type="ECO:0000313" key="2">
    <source>
        <dbReference type="EMBL" id="RSH95819.1"/>
    </source>
</evidence>
<comment type="caution">
    <text evidence="2">The sequence shown here is derived from an EMBL/GenBank/DDBJ whole genome shotgun (WGS) entry which is preliminary data.</text>
</comment>
<proteinExistence type="predicted"/>
<reference evidence="2 3" key="1">
    <citation type="submission" date="2018-11" db="EMBL/GenBank/DDBJ databases">
        <title>Genome sequence of Saitozyma podzolica DSM 27192.</title>
        <authorList>
            <person name="Aliyu H."/>
            <person name="Gorte O."/>
            <person name="Ochsenreither K."/>
        </authorList>
    </citation>
    <scope>NUCLEOTIDE SEQUENCE [LARGE SCALE GENOMIC DNA]</scope>
    <source>
        <strain evidence="2 3">DSM 27192</strain>
    </source>
</reference>
<keyword evidence="3" id="KW-1185">Reference proteome</keyword>
<dbReference type="EMBL" id="RSCD01000001">
    <property type="protein sequence ID" value="RSH95819.1"/>
    <property type="molecule type" value="Genomic_DNA"/>
</dbReference>
<protein>
    <submittedName>
        <fullName evidence="2">Uncharacterized protein</fullName>
    </submittedName>
</protein>
<evidence type="ECO:0000313" key="3">
    <source>
        <dbReference type="Proteomes" id="UP000279259"/>
    </source>
</evidence>
<accession>A0A427YXL2</accession>